<keyword evidence="2" id="KW-1185">Reference proteome</keyword>
<comment type="caution">
    <text evidence="1">The sequence shown here is derived from an EMBL/GenBank/DDBJ whole genome shotgun (WGS) entry which is preliminary data.</text>
</comment>
<evidence type="ECO:0000313" key="2">
    <source>
        <dbReference type="Proteomes" id="UP000037397"/>
    </source>
</evidence>
<dbReference type="AlphaFoldDB" id="A0A0L6CG96"/>
<proteinExistence type="predicted"/>
<evidence type="ECO:0000313" key="1">
    <source>
        <dbReference type="EMBL" id="KNX36739.1"/>
    </source>
</evidence>
<dbReference type="Proteomes" id="UP000037397">
    <property type="component" value="Unassembled WGS sequence"/>
</dbReference>
<sequence>MAQSFMDSWSTGDHQQACTLVAAEDESGGLDATEQAQCPQMLGWLLGMNDPARLKAATVRQSTVNGNHATVAWSGLGSGSEDDFTMVRIKGRWSVDSDTFN</sequence>
<organism evidence="1 2">
    <name type="scientific">Luteipulveratus halotolerans</name>
    <dbReference type="NCBI Taxonomy" id="1631356"/>
    <lineage>
        <taxon>Bacteria</taxon>
        <taxon>Bacillati</taxon>
        <taxon>Actinomycetota</taxon>
        <taxon>Actinomycetes</taxon>
        <taxon>Micrococcales</taxon>
        <taxon>Dermacoccaceae</taxon>
        <taxon>Luteipulveratus</taxon>
    </lineage>
</organism>
<protein>
    <submittedName>
        <fullName evidence="1">Uncharacterized protein</fullName>
    </submittedName>
</protein>
<gene>
    <name evidence="1" type="ORF">VV01_05620</name>
</gene>
<dbReference type="EMBL" id="LAIR01000002">
    <property type="protein sequence ID" value="KNX36739.1"/>
    <property type="molecule type" value="Genomic_DNA"/>
</dbReference>
<name>A0A0L6CG96_9MICO</name>
<accession>A0A0L6CG96</accession>
<reference evidence="2" key="1">
    <citation type="submission" date="2015-03" db="EMBL/GenBank/DDBJ databases">
        <title>Luteipulveratus halotolerans sp. nov., a novel actinobacterium (Dermacoccaceae) from Sarawak, Malaysia.</title>
        <authorList>
            <person name="Juboi H."/>
            <person name="Basik A."/>
            <person name="Shamsul S.S."/>
            <person name="Arnold P."/>
            <person name="Schmitt E.K."/>
            <person name="Sanglier J.-J."/>
            <person name="Yeo T."/>
        </authorList>
    </citation>
    <scope>NUCLEOTIDE SEQUENCE [LARGE SCALE GENOMIC DNA]</scope>
    <source>
        <strain evidence="2">C296001</strain>
    </source>
</reference>
<dbReference type="STRING" id="1631356.VV01_05620"/>